<evidence type="ECO:0000256" key="7">
    <source>
        <dbReference type="ARBA" id="ARBA00022776"/>
    </source>
</evidence>
<accession>A0A6G0Z295</accession>
<dbReference type="Pfam" id="PF00612">
    <property type="entry name" value="IQ"/>
    <property type="match status" value="7"/>
</dbReference>
<keyword evidence="8" id="KW-0112">Calmodulin-binding</keyword>
<keyword evidence="5" id="KW-0132">Cell division</keyword>
<organism evidence="14 15">
    <name type="scientific">Aphis craccivora</name>
    <name type="common">Cowpea aphid</name>
    <dbReference type="NCBI Taxonomy" id="307492"/>
    <lineage>
        <taxon>Eukaryota</taxon>
        <taxon>Metazoa</taxon>
        <taxon>Ecdysozoa</taxon>
        <taxon>Arthropoda</taxon>
        <taxon>Hexapoda</taxon>
        <taxon>Insecta</taxon>
        <taxon>Pterygota</taxon>
        <taxon>Neoptera</taxon>
        <taxon>Paraneoptera</taxon>
        <taxon>Hemiptera</taxon>
        <taxon>Sternorrhyncha</taxon>
        <taxon>Aphidomorpha</taxon>
        <taxon>Aphidoidea</taxon>
        <taxon>Aphididae</taxon>
        <taxon>Aphidini</taxon>
        <taxon>Aphis</taxon>
        <taxon>Aphis</taxon>
    </lineage>
</organism>
<evidence type="ECO:0000256" key="5">
    <source>
        <dbReference type="ARBA" id="ARBA00022618"/>
    </source>
</evidence>
<reference evidence="14 15" key="1">
    <citation type="submission" date="2019-08" db="EMBL/GenBank/DDBJ databases">
        <title>Whole genome of Aphis craccivora.</title>
        <authorList>
            <person name="Voronova N.V."/>
            <person name="Shulinski R.S."/>
            <person name="Bandarenka Y.V."/>
            <person name="Zhorov D.G."/>
            <person name="Warner D."/>
        </authorList>
    </citation>
    <scope>NUCLEOTIDE SEQUENCE [LARGE SCALE GENOMIC DNA]</scope>
    <source>
        <strain evidence="14">180601</strain>
        <tissue evidence="14">Whole Body</tissue>
    </source>
</reference>
<protein>
    <submittedName>
        <fullName evidence="14">Protein abnormal spindle-like isoform X1</fullName>
    </submittedName>
</protein>
<dbReference type="GO" id="GO:0005634">
    <property type="term" value="C:nucleus"/>
    <property type="evidence" value="ECO:0007669"/>
    <property type="project" value="UniProtKB-SubCell"/>
</dbReference>
<dbReference type="GO" id="GO:0007051">
    <property type="term" value="P:spindle organization"/>
    <property type="evidence" value="ECO:0007669"/>
    <property type="project" value="TreeGrafter"/>
</dbReference>
<evidence type="ECO:0000256" key="12">
    <source>
        <dbReference type="SAM" id="MobiDB-lite"/>
    </source>
</evidence>
<name>A0A6G0Z295_APHCR</name>
<evidence type="ECO:0000256" key="10">
    <source>
        <dbReference type="ARBA" id="ARBA00023242"/>
    </source>
</evidence>
<evidence type="ECO:0000256" key="8">
    <source>
        <dbReference type="ARBA" id="ARBA00022860"/>
    </source>
</evidence>
<sequence>MLLYIFTEFSPPVKFKSKHEDEENTVLDYYMVLAPFQKQTQVEFSNIRIKETAMRFLTVTNLFDKPRQFILPHSNDGIYFDVYEFTLQPNSQRKLSITWQPSVYGNMRKLIRIEQVDNNRKYDFVIFGNCIDPLHKKLKGTSVTLAKSKNTDLTKNRFNSGQNKITLNKTRFVRCASERVLLVDNATKISAPIRADALESPMRRQTYLVGEKENIPNLENNMVNQDTIFISSDYGLKHADKNHQSTTINNLFNTQSANCDIMTDDSLDESLNKLISTNSPFNDFFLTPLKSTENLLSPFSTTKKCINFDIADENTAFTSFNTSPFKPIDASTGAKTYTPDNRKPTRISVNLCEKFKEIPKDNSNIDSTTFIKNISPNQFALPLKVEQSFNISQNQERTTTQTPMHHTKIISSSTKPKRPSFVLKNSPYYKCSPKSSMISKNRLKQYSILSPRTAKKHLRTPKLDKCDQYLKCLANPELVYHNNAEDPFLKMSQYYESEWLDRQESDMIRWLNALLMPTDKLADEEQINDLEQAAVAWEEASKTSHRNKPMQFATQKDLFVSQIYKQSPQQWSALRKATSNLITSTNVATVLSKLTISIEKDFITVRDDRQIHLDLNLKKKITDLLKCYNPLWLRIGLEAVYGQIIHINAGSHDLDGLGWFIRKNLFNNDFIKQKFTKATVLQVNLPTYNIAMKKFILRKIFMLVYFLDRAKEQQLIRHNPCLFKIDSPYKSSYDFLMGFCADMVTANGDINRRLRSIGYNLTHKQTHLDEVDYAVKSLNDLRDGTRITRVVEILFKGEPLSQKLRLPAISKLQKIHNVNLALTRISEHINIEGNISTRDIVNGHREKMLSLFWQLIYKYLTPRYNKAAVTIQHWWRNNNLKLVIIKRIRAKQTFKRHLAAARIQAYVRGYLTRKHWPHTQAKLIENREKLHLASTKIKQYLQDKLKLLTEDRKQYIILRRTTVFVQRKIRSKIAMKRDRQQFIKIKQSALLIQKVYRGFMIRKNWSQIKNSLIIEKINRINAINIIKRSLRKNLPPTEDEIYYKKIMHTTLTVQRRFRANKLMKVQMEAFIKLKKNTIVIQQKFRAKQAMIKQKEHYLKLKMCALKLQAVTRGYIVRKKWSVLHAELQANRMRLTVCSNIIKRTLRSNLPLTDDRIKFLDLKRSAIIIQNRFRALKEMKLQRQKYLKLKTVTLTLQSVARGYIVRKQWPSLRNKLIVKRQYLINCSNIIKRVLRKNLPLTEDRIKFLDLKRSAIIVQNHFRALKEMKLQRQKYLKLKTVTLKLQKMKLQRQKYLKLKTVTLKLQSVARGYIVRRQWPSLRNELIVKRQYLINCSNIIKRALRKNLPVNNDRLRFLELRRATTVIQSRFKAKRQLKKYQTLRNNVIIVQRRFKANVAMRQQQLIYENIRARIIRLQAFFRGYLVLKKWPETKCKLEANKKQLISASNTIKKFLRLCLSPTPDRLRYIKLRQSVMNLQARYRATVAMKSAEREYLLLKCCTITLQRRYRAHKAMLMQKQRYELLKKSTIILQTHIRGYLARRRWLQLKDNMEVKRRLALEILELHGSSHNTSSTKQLGITFSSACYAYLILSIEKKITLFFPNFVSCKRLLAGHVFLFELKMKMRAAVQLQIWIRNVMLNRKHLQKENVAASKIQAIVRGFLVRKKLPKIKEELHIQKLVRAATLIQAIWRGYTVRKRYQCRRETIRFPKKGALTLGKRHNDVVDVLNKQKRNEYSYRELTTVFWNLGNTCTTLSKELCLKTSEGTIIDYMFHFLHYSNQSQPSLEAREPAIRVLTNLLKYHETSWHIWVRTVNADMVKDLIKMMKTCCGKVSSKKLYCSIATWLWIALQDPEKKIYIKKIPSAIVDLKFMMDTLKKRYSISKLDKKTMVLPSTRPTWSIGSKCQKCFDSDYFATIEICKLN</sequence>
<dbReference type="PANTHER" id="PTHR22706">
    <property type="entry name" value="ASSEMBLY FACTOR FOR SPINDLE MICROTUBULES"/>
    <property type="match status" value="1"/>
</dbReference>
<evidence type="ECO:0000313" key="15">
    <source>
        <dbReference type="Proteomes" id="UP000478052"/>
    </source>
</evidence>
<dbReference type="InterPro" id="IPR001715">
    <property type="entry name" value="CH_dom"/>
</dbReference>
<dbReference type="GO" id="GO:0005737">
    <property type="term" value="C:cytoplasm"/>
    <property type="evidence" value="ECO:0007669"/>
    <property type="project" value="UniProtKB-SubCell"/>
</dbReference>
<proteinExistence type="predicted"/>
<evidence type="ECO:0000313" key="14">
    <source>
        <dbReference type="EMBL" id="KAF0764759.1"/>
    </source>
</evidence>
<evidence type="ECO:0000256" key="3">
    <source>
        <dbReference type="ARBA" id="ARBA00022490"/>
    </source>
</evidence>
<keyword evidence="11" id="KW-0131">Cell cycle</keyword>
<feature type="region of interest" description="Disordered" evidence="12">
    <location>
        <begin position="395"/>
        <end position="417"/>
    </location>
</feature>
<keyword evidence="3" id="KW-0963">Cytoplasm</keyword>
<dbReference type="GO" id="GO:0005516">
    <property type="term" value="F:calmodulin binding"/>
    <property type="evidence" value="ECO:0007669"/>
    <property type="project" value="UniProtKB-KW"/>
</dbReference>
<evidence type="ECO:0000256" key="9">
    <source>
        <dbReference type="ARBA" id="ARBA00023054"/>
    </source>
</evidence>
<comment type="subcellular location">
    <subcellularLocation>
        <location evidence="2">Cytoplasm</location>
    </subcellularLocation>
    <subcellularLocation>
        <location evidence="1">Nucleus</location>
    </subcellularLocation>
</comment>
<dbReference type="EMBL" id="VUJU01001558">
    <property type="protein sequence ID" value="KAF0764759.1"/>
    <property type="molecule type" value="Genomic_DNA"/>
</dbReference>
<feature type="compositionally biased region" description="Polar residues" evidence="12">
    <location>
        <begin position="395"/>
        <end position="414"/>
    </location>
</feature>
<evidence type="ECO:0000259" key="13">
    <source>
        <dbReference type="PROSITE" id="PS50021"/>
    </source>
</evidence>
<comment type="caution">
    <text evidence="14">The sequence shown here is derived from an EMBL/GenBank/DDBJ whole genome shotgun (WGS) entry which is preliminary data.</text>
</comment>
<dbReference type="InterPro" id="IPR036872">
    <property type="entry name" value="CH_dom_sf"/>
</dbReference>
<dbReference type="InterPro" id="IPR000048">
    <property type="entry name" value="IQ_motif_EF-hand-BS"/>
</dbReference>
<dbReference type="InterPro" id="IPR051185">
    <property type="entry name" value="ASPM"/>
</dbReference>
<gene>
    <name evidence="14" type="ORF">FWK35_00006197</name>
</gene>
<evidence type="ECO:0000256" key="11">
    <source>
        <dbReference type="ARBA" id="ARBA00023306"/>
    </source>
</evidence>
<dbReference type="Pfam" id="PF15780">
    <property type="entry name" value="ASH"/>
    <property type="match status" value="1"/>
</dbReference>
<keyword evidence="15" id="KW-1185">Reference proteome</keyword>
<dbReference type="InterPro" id="IPR027417">
    <property type="entry name" value="P-loop_NTPase"/>
</dbReference>
<keyword evidence="4" id="KW-0597">Phosphoprotein</keyword>
<dbReference type="SMART" id="SM00015">
    <property type="entry name" value="IQ"/>
    <property type="match status" value="15"/>
</dbReference>
<keyword evidence="6" id="KW-0677">Repeat</keyword>
<dbReference type="PANTHER" id="PTHR22706:SF1">
    <property type="entry name" value="ASSEMBLY FACTOR FOR SPINDLE MICROTUBULES"/>
    <property type="match status" value="1"/>
</dbReference>
<dbReference type="InterPro" id="IPR031549">
    <property type="entry name" value="ASH"/>
</dbReference>
<dbReference type="PROSITE" id="PS50096">
    <property type="entry name" value="IQ"/>
    <property type="match status" value="9"/>
</dbReference>
<keyword evidence="9" id="KW-0175">Coiled coil</keyword>
<dbReference type="Proteomes" id="UP000478052">
    <property type="component" value="Unassembled WGS sequence"/>
</dbReference>
<dbReference type="GO" id="GO:0051301">
    <property type="term" value="P:cell division"/>
    <property type="evidence" value="ECO:0007669"/>
    <property type="project" value="UniProtKB-KW"/>
</dbReference>
<dbReference type="CDD" id="cd21223">
    <property type="entry name" value="CH_ASPM_rpt1"/>
    <property type="match status" value="1"/>
</dbReference>
<dbReference type="GO" id="GO:0000922">
    <property type="term" value="C:spindle pole"/>
    <property type="evidence" value="ECO:0007669"/>
    <property type="project" value="TreeGrafter"/>
</dbReference>
<evidence type="ECO:0000256" key="6">
    <source>
        <dbReference type="ARBA" id="ARBA00022737"/>
    </source>
</evidence>
<keyword evidence="10" id="KW-0539">Nucleus</keyword>
<dbReference type="OrthoDB" id="2148418at2759"/>
<dbReference type="GO" id="GO:0000278">
    <property type="term" value="P:mitotic cell cycle"/>
    <property type="evidence" value="ECO:0007669"/>
    <property type="project" value="TreeGrafter"/>
</dbReference>
<dbReference type="SUPFAM" id="SSF47576">
    <property type="entry name" value="Calponin-homology domain, CH-domain"/>
    <property type="match status" value="1"/>
</dbReference>
<dbReference type="GO" id="GO:0051295">
    <property type="term" value="P:establishment of meiotic spindle localization"/>
    <property type="evidence" value="ECO:0007669"/>
    <property type="project" value="TreeGrafter"/>
</dbReference>
<dbReference type="SUPFAM" id="SSF52540">
    <property type="entry name" value="P-loop containing nucleoside triphosphate hydrolases"/>
    <property type="match status" value="1"/>
</dbReference>
<evidence type="ECO:0000256" key="4">
    <source>
        <dbReference type="ARBA" id="ARBA00022553"/>
    </source>
</evidence>
<keyword evidence="7" id="KW-0498">Mitosis</keyword>
<dbReference type="PROSITE" id="PS50021">
    <property type="entry name" value="CH"/>
    <property type="match status" value="1"/>
</dbReference>
<dbReference type="Gene3D" id="1.10.418.10">
    <property type="entry name" value="Calponin-like domain"/>
    <property type="match status" value="1"/>
</dbReference>
<feature type="domain" description="Calponin-homology (CH)" evidence="13">
    <location>
        <begin position="747"/>
        <end position="860"/>
    </location>
</feature>
<evidence type="ECO:0000256" key="2">
    <source>
        <dbReference type="ARBA" id="ARBA00004496"/>
    </source>
</evidence>
<dbReference type="Pfam" id="PF00307">
    <property type="entry name" value="CH"/>
    <property type="match status" value="1"/>
</dbReference>
<dbReference type="Gene3D" id="1.20.5.190">
    <property type="match status" value="6"/>
</dbReference>
<dbReference type="CDD" id="cd23767">
    <property type="entry name" value="IQCD"/>
    <property type="match status" value="1"/>
</dbReference>
<evidence type="ECO:0000256" key="1">
    <source>
        <dbReference type="ARBA" id="ARBA00004123"/>
    </source>
</evidence>